<dbReference type="Pfam" id="PF05045">
    <property type="entry name" value="RgpF"/>
    <property type="match status" value="1"/>
</dbReference>
<dbReference type="AlphaFoldDB" id="A0A916SY54"/>
<dbReference type="Proteomes" id="UP000623067">
    <property type="component" value="Unassembled WGS sequence"/>
</dbReference>
<comment type="caution">
    <text evidence="1">The sequence shown here is derived from an EMBL/GenBank/DDBJ whole genome shotgun (WGS) entry which is preliminary data.</text>
</comment>
<reference evidence="1" key="1">
    <citation type="journal article" date="2014" name="Int. J. Syst. Evol. Microbiol.">
        <title>Complete genome sequence of Corynebacterium casei LMG S-19264T (=DSM 44701T), isolated from a smear-ripened cheese.</title>
        <authorList>
            <consortium name="US DOE Joint Genome Institute (JGI-PGF)"/>
            <person name="Walter F."/>
            <person name="Albersmeier A."/>
            <person name="Kalinowski J."/>
            <person name="Ruckert C."/>
        </authorList>
    </citation>
    <scope>NUCLEOTIDE SEQUENCE</scope>
    <source>
        <strain evidence="1">CGMCC 1.15330</strain>
    </source>
</reference>
<protein>
    <submittedName>
        <fullName evidence="1">Uncharacterized protein</fullName>
    </submittedName>
</protein>
<name>A0A916SY54_9SPHN</name>
<dbReference type="InterPro" id="IPR007739">
    <property type="entry name" value="RgpF"/>
</dbReference>
<evidence type="ECO:0000313" key="2">
    <source>
        <dbReference type="Proteomes" id="UP000623067"/>
    </source>
</evidence>
<sequence length="282" mass="31418">MAVDFRTNGSSLKLRARRVVHRLLDAERAPAHTVVKAVRPSANWILFFCFLPDGIVSDDHRVTIEALKRGGRKLMIVAASSRLADVADRLEPLCDALIVKQPQGYDFSGYAIGLWHIARHSPGSDVIVLNDSVLGPITDLAALLEAQPWDLTGLTSCETRGSHIQSYAFLLRGVDMARMRHLRSVFPETRAYSKYMAVVRLQESRLANVAAKHMSVGSIWHGQDDLTVFAPVDLVKMKFPFVKKSLFAKFSHVSAEDDSAFLRCVYDDFRRDLHAGRSGDGQ</sequence>
<dbReference type="RefSeq" id="WP_188657500.1">
    <property type="nucleotide sequence ID" value="NZ_BMIH01000001.1"/>
</dbReference>
<reference evidence="1" key="2">
    <citation type="submission" date="2020-09" db="EMBL/GenBank/DDBJ databases">
        <authorList>
            <person name="Sun Q."/>
            <person name="Zhou Y."/>
        </authorList>
    </citation>
    <scope>NUCLEOTIDE SEQUENCE</scope>
    <source>
        <strain evidence="1">CGMCC 1.15330</strain>
    </source>
</reference>
<keyword evidence="2" id="KW-1185">Reference proteome</keyword>
<gene>
    <name evidence="1" type="ORF">GCM10011380_09100</name>
</gene>
<organism evidence="1 2">
    <name type="scientific">Sphingomonas metalli</name>
    <dbReference type="NCBI Taxonomy" id="1779358"/>
    <lineage>
        <taxon>Bacteria</taxon>
        <taxon>Pseudomonadati</taxon>
        <taxon>Pseudomonadota</taxon>
        <taxon>Alphaproteobacteria</taxon>
        <taxon>Sphingomonadales</taxon>
        <taxon>Sphingomonadaceae</taxon>
        <taxon>Sphingomonas</taxon>
    </lineage>
</organism>
<dbReference type="EMBL" id="BMIH01000001">
    <property type="protein sequence ID" value="GGB21688.1"/>
    <property type="molecule type" value="Genomic_DNA"/>
</dbReference>
<evidence type="ECO:0000313" key="1">
    <source>
        <dbReference type="EMBL" id="GGB21688.1"/>
    </source>
</evidence>
<accession>A0A916SY54</accession>
<proteinExistence type="predicted"/>